<dbReference type="OrthoDB" id="6081971at2759"/>
<evidence type="ECO:0000313" key="2">
    <source>
        <dbReference type="EMBL" id="CAG7834236.1"/>
    </source>
</evidence>
<name>A0A8J2LN19_9HEXA</name>
<feature type="region of interest" description="Disordered" evidence="1">
    <location>
        <begin position="1"/>
        <end position="20"/>
    </location>
</feature>
<evidence type="ECO:0000313" key="3">
    <source>
        <dbReference type="Proteomes" id="UP000708208"/>
    </source>
</evidence>
<accession>A0A8J2LN19</accession>
<gene>
    <name evidence="2" type="ORF">AFUS01_LOCUS43763</name>
</gene>
<dbReference type="Proteomes" id="UP000708208">
    <property type="component" value="Unassembled WGS sequence"/>
</dbReference>
<reference evidence="2" key="1">
    <citation type="submission" date="2021-06" db="EMBL/GenBank/DDBJ databases">
        <authorList>
            <person name="Hodson N. C."/>
            <person name="Mongue J. A."/>
            <person name="Jaron S. K."/>
        </authorList>
    </citation>
    <scope>NUCLEOTIDE SEQUENCE</scope>
</reference>
<dbReference type="EMBL" id="CAJVCH010570166">
    <property type="protein sequence ID" value="CAG7834236.1"/>
    <property type="molecule type" value="Genomic_DNA"/>
</dbReference>
<sequence>MEEEQTMEQFGEEEPEDSSECSELILLVESQPFPYDLEDPKNKDKHAASAEWKKIASSMGKGLDCEDGELFHAFLCSCRHELPRNINSVQKKMPLVNKTVKLLKLQPHHKTIKKSLKKRRLHSSFSQANDKIIKFIDSPEPFQRLKIVSICQYLPDWEERYYLTTLIESCSAGARREPVRIIFWSLPGVNEKLKKLYSN</sequence>
<organism evidence="2 3">
    <name type="scientific">Allacma fusca</name>
    <dbReference type="NCBI Taxonomy" id="39272"/>
    <lineage>
        <taxon>Eukaryota</taxon>
        <taxon>Metazoa</taxon>
        <taxon>Ecdysozoa</taxon>
        <taxon>Arthropoda</taxon>
        <taxon>Hexapoda</taxon>
        <taxon>Collembola</taxon>
        <taxon>Symphypleona</taxon>
        <taxon>Sminthuridae</taxon>
        <taxon>Allacma</taxon>
    </lineage>
</organism>
<keyword evidence="3" id="KW-1185">Reference proteome</keyword>
<dbReference type="AlphaFoldDB" id="A0A8J2LN19"/>
<proteinExistence type="predicted"/>
<protein>
    <submittedName>
        <fullName evidence="2">Uncharacterized protein</fullName>
    </submittedName>
</protein>
<comment type="caution">
    <text evidence="2">The sequence shown here is derived from an EMBL/GenBank/DDBJ whole genome shotgun (WGS) entry which is preliminary data.</text>
</comment>
<evidence type="ECO:0000256" key="1">
    <source>
        <dbReference type="SAM" id="MobiDB-lite"/>
    </source>
</evidence>